<feature type="compositionally biased region" description="Basic and acidic residues" evidence="9">
    <location>
        <begin position="32"/>
        <end position="44"/>
    </location>
</feature>
<name>A0A8H3FIJ9_9LECA</name>
<dbReference type="Pfam" id="PF00069">
    <property type="entry name" value="Pkinase"/>
    <property type="match status" value="1"/>
</dbReference>
<organism evidence="11 12">
    <name type="scientific">Gomphillus americanus</name>
    <dbReference type="NCBI Taxonomy" id="1940652"/>
    <lineage>
        <taxon>Eukaryota</taxon>
        <taxon>Fungi</taxon>
        <taxon>Dikarya</taxon>
        <taxon>Ascomycota</taxon>
        <taxon>Pezizomycotina</taxon>
        <taxon>Lecanoromycetes</taxon>
        <taxon>OSLEUM clade</taxon>
        <taxon>Ostropomycetidae</taxon>
        <taxon>Ostropales</taxon>
        <taxon>Graphidaceae</taxon>
        <taxon>Gomphilloideae</taxon>
        <taxon>Gomphillus</taxon>
    </lineage>
</organism>
<evidence type="ECO:0000256" key="3">
    <source>
        <dbReference type="ARBA" id="ARBA00022679"/>
    </source>
</evidence>
<keyword evidence="12" id="KW-1185">Reference proteome</keyword>
<evidence type="ECO:0000256" key="6">
    <source>
        <dbReference type="ARBA" id="ARBA00022840"/>
    </source>
</evidence>
<feature type="region of interest" description="Disordered" evidence="9">
    <location>
        <begin position="189"/>
        <end position="217"/>
    </location>
</feature>
<feature type="compositionally biased region" description="Polar residues" evidence="9">
    <location>
        <begin position="845"/>
        <end position="867"/>
    </location>
</feature>
<feature type="compositionally biased region" description="Polar residues" evidence="9">
    <location>
        <begin position="383"/>
        <end position="395"/>
    </location>
</feature>
<feature type="compositionally biased region" description="Low complexity" evidence="9">
    <location>
        <begin position="114"/>
        <end position="125"/>
    </location>
</feature>
<evidence type="ECO:0000256" key="8">
    <source>
        <dbReference type="SAM" id="Coils"/>
    </source>
</evidence>
<dbReference type="InterPro" id="IPR011009">
    <property type="entry name" value="Kinase-like_dom_sf"/>
</dbReference>
<dbReference type="PROSITE" id="PS00107">
    <property type="entry name" value="PROTEIN_KINASE_ATP"/>
    <property type="match status" value="1"/>
</dbReference>
<sequence>MPTIPKAGFARLEDDSTDSVSNSRAYIPSPSDRSDNETKDDKTLRKLRKTQADSNKMSRRPATSGGPVNSNNPQDTQAPVYRKLSIRTQKAPMGARPLTRSPSKIAATDALAKSRSTSFSSSSISATRQPLSTNVPKLQLGPSQSSAAQTKEGGRAAPFLPEVNFDDLHSSITADLNLYDLAAADDVSDKPAQPKNYPPTSNGIKAFYGGTTEKKDGETRISRTNSLQKRQLDMNTRNNQAISRNPALVAASTSAARARRQSHFPSSTTTNSLPRIPRKSVGPGVLSQSTSEYAFLRRGSATFANTTQPALGTSSNINTTSGSFLVSQSPTSGSEETSSTSTRVTRVKPSQTSRKSGVDLLSAPRDSLDQSTGNSRSPLRHSTVGTPGSNASSKRLSMMPGHATGLGARTVSPTDAHRMRRMSMMPNAPPVPQTPPIATPEIHTADFKAAFDAVSQVPRKSETPLSNRTTPDPNRKSITSIMSATSITSLSSARGPMTGTGRNTSGASISRLPTLKGRIEAVSTEAGELVPPVPAIPKAYESPKNEVDISFQYPPRKPSLQFDASRSASVSTADFTSAASTYSSDKETPKPAKEERKHMKMSVFPSIDPVERASGAQDGRRTLQPIKLPPFNPLSLRTPTNEQIASFAAESSADGTPPSTPPAKKTGAKVPSTPMTASRTTFFSRKLAKEENNTLPPHLRSSSSYHHLRSDGHYGDSNFSSQHVEHIELQPPRKTVSPFTSASLPKDGNEFEYMQAKSTERDLIGSATEPRLNRLTGPRAQTSKPTKGDTLDTSGAFTDTERNSFGNALRRKLSLPRRRSSSKIEGERPPQPPDHEIMPPPKLPSSVTWNNISQKSTSPTIKSSYLQSRRKSVHVDALAKERRLGDGRELEVSRDGIGSSSFASNPSIRAVSSSIPAAPRMYNMPHHYPARLPILDMVMDVEDREAEEEMKKLGAKRKRTEIEARELDDLRKRAVPREGVTATQALRAARLNLFERGEIVDYKSIHFCGTQSAQKLEGNAESVSTNFGYDDERGDYNIVTGDHLAYRYEVIDLLGKGSFGQVVRCVDHKTGGLVAIKIIRNKKRFHQQALVEVDILQKLREWDPDSKFSMVNFTAHFYFRGHLCISTELLGINLYEFIKLHDFKGFSLKLIRRFTKQILNSLLLLQSHQIIHCDLKPENILLAHPTQSEIKVIDFGSSCHENERVYTYIQSRFYRSPEVILGMTYGMPIDMWSVGCILAELLTGYPIFPGENEQEQLACIMEIFGPPDKSLIEKATRKKLFFDSLGKPRLTVSSKGKRRRPSSRTLQQALKCDDEPFLDFLMKCLRWDPERRLKPDEAMAHEFITGVKAPVSRSTKGIQSGLGSSPMKRFNSVHASTVTRPLPDPPSLALKNSITTGRIREPAISPTKPFTRRYSTAINVANGVTSVRKGSGISAGGILSKTSSGAGRTDLASAAAAVATTRTR</sequence>
<feature type="compositionally biased region" description="Basic and acidic residues" evidence="9">
    <location>
        <begin position="822"/>
        <end position="837"/>
    </location>
</feature>
<evidence type="ECO:0000256" key="2">
    <source>
        <dbReference type="ARBA" id="ARBA00022527"/>
    </source>
</evidence>
<keyword evidence="5" id="KW-0418">Kinase</keyword>
<dbReference type="SMART" id="SM00220">
    <property type="entry name" value="S_TKc"/>
    <property type="match status" value="1"/>
</dbReference>
<evidence type="ECO:0000256" key="4">
    <source>
        <dbReference type="ARBA" id="ARBA00022741"/>
    </source>
</evidence>
<dbReference type="GO" id="GO:0004674">
    <property type="term" value="F:protein serine/threonine kinase activity"/>
    <property type="evidence" value="ECO:0007669"/>
    <property type="project" value="UniProtKB-KW"/>
</dbReference>
<evidence type="ECO:0000313" key="11">
    <source>
        <dbReference type="EMBL" id="CAF9922603.1"/>
    </source>
</evidence>
<dbReference type="InterPro" id="IPR000719">
    <property type="entry name" value="Prot_kinase_dom"/>
</dbReference>
<feature type="compositionally biased region" description="Polar residues" evidence="9">
    <location>
        <begin position="126"/>
        <end position="149"/>
    </location>
</feature>
<dbReference type="EMBL" id="CAJPDQ010000018">
    <property type="protein sequence ID" value="CAF9922603.1"/>
    <property type="molecule type" value="Genomic_DNA"/>
</dbReference>
<dbReference type="GO" id="GO:0005737">
    <property type="term" value="C:cytoplasm"/>
    <property type="evidence" value="ECO:0007669"/>
    <property type="project" value="TreeGrafter"/>
</dbReference>
<comment type="caution">
    <text evidence="11">The sequence shown here is derived from an EMBL/GenBank/DDBJ whole genome shotgun (WGS) entry which is preliminary data.</text>
</comment>
<feature type="region of interest" description="Disordered" evidence="9">
    <location>
        <begin position="885"/>
        <end position="904"/>
    </location>
</feature>
<dbReference type="CDD" id="cd14210">
    <property type="entry name" value="PKc_DYRK"/>
    <property type="match status" value="1"/>
</dbReference>
<dbReference type="GO" id="GO:0005524">
    <property type="term" value="F:ATP binding"/>
    <property type="evidence" value="ECO:0007669"/>
    <property type="project" value="UniProtKB-UniRule"/>
</dbReference>
<feature type="compositionally biased region" description="Polar residues" evidence="9">
    <location>
        <begin position="66"/>
        <end position="77"/>
    </location>
</feature>
<feature type="compositionally biased region" description="Basic residues" evidence="9">
    <location>
        <begin position="809"/>
        <end position="821"/>
    </location>
</feature>
<feature type="compositionally biased region" description="Low complexity" evidence="9">
    <location>
        <begin position="312"/>
        <end position="350"/>
    </location>
</feature>
<keyword evidence="4 7" id="KW-0547">Nucleotide-binding</keyword>
<comment type="similarity">
    <text evidence="1">Belongs to the protein kinase superfamily. CMGC Ser/Thr protein kinase family. MNB/DYRK subfamily.</text>
</comment>
<dbReference type="PROSITE" id="PS50011">
    <property type="entry name" value="PROTEIN_KINASE_DOM"/>
    <property type="match status" value="1"/>
</dbReference>
<dbReference type="PANTHER" id="PTHR24058">
    <property type="entry name" value="DUAL SPECIFICITY PROTEIN KINASE"/>
    <property type="match status" value="1"/>
</dbReference>
<feature type="region of interest" description="Disordered" evidence="9">
    <location>
        <begin position="574"/>
        <end position="636"/>
    </location>
</feature>
<feature type="compositionally biased region" description="Polar residues" evidence="9">
    <location>
        <begin position="463"/>
        <end position="472"/>
    </location>
</feature>
<dbReference type="OrthoDB" id="9332038at2759"/>
<feature type="region of interest" description="Disordered" evidence="9">
    <location>
        <begin position="1"/>
        <end position="153"/>
    </location>
</feature>
<feature type="region of interest" description="Disordered" evidence="9">
    <location>
        <begin position="456"/>
        <end position="477"/>
    </location>
</feature>
<dbReference type="GO" id="GO:0005856">
    <property type="term" value="C:cytoskeleton"/>
    <property type="evidence" value="ECO:0007669"/>
    <property type="project" value="TreeGrafter"/>
</dbReference>
<feature type="region of interest" description="Disordered" evidence="9">
    <location>
        <begin position="306"/>
        <end position="410"/>
    </location>
</feature>
<dbReference type="InterPro" id="IPR008271">
    <property type="entry name" value="Ser/Thr_kinase_AS"/>
</dbReference>
<evidence type="ECO:0000256" key="9">
    <source>
        <dbReference type="SAM" id="MobiDB-lite"/>
    </source>
</evidence>
<evidence type="ECO:0000313" key="12">
    <source>
        <dbReference type="Proteomes" id="UP000664169"/>
    </source>
</evidence>
<evidence type="ECO:0000259" key="10">
    <source>
        <dbReference type="PROSITE" id="PS50011"/>
    </source>
</evidence>
<feature type="compositionally biased region" description="Low complexity" evidence="9">
    <location>
        <begin position="695"/>
        <end position="705"/>
    </location>
</feature>
<feature type="region of interest" description="Disordered" evidence="9">
    <location>
        <begin position="691"/>
        <end position="871"/>
    </location>
</feature>
<feature type="region of interest" description="Disordered" evidence="9">
    <location>
        <begin position="257"/>
        <end position="286"/>
    </location>
</feature>
<evidence type="ECO:0000256" key="7">
    <source>
        <dbReference type="PROSITE-ProRule" id="PRU10141"/>
    </source>
</evidence>
<gene>
    <name evidence="11" type="ORF">GOMPHAMPRED_002622</name>
</gene>
<feature type="coiled-coil region" evidence="8">
    <location>
        <begin position="943"/>
        <end position="970"/>
    </location>
</feature>
<dbReference type="FunFam" id="1.10.510.10:FF:000112">
    <property type="entry name" value="Putative dual specificity tyrosine-phosphorylation-regulated kinase 2"/>
    <property type="match status" value="1"/>
</dbReference>
<feature type="binding site" evidence="7">
    <location>
        <position position="1077"/>
    </location>
    <ligand>
        <name>ATP</name>
        <dbReference type="ChEBI" id="CHEBI:30616"/>
    </ligand>
</feature>
<proteinExistence type="inferred from homology"/>
<dbReference type="Gene3D" id="3.30.200.20">
    <property type="entry name" value="Phosphorylase Kinase, domain 1"/>
    <property type="match status" value="1"/>
</dbReference>
<keyword evidence="6 7" id="KW-0067">ATP-binding</keyword>
<keyword evidence="2" id="KW-0723">Serine/threonine-protein kinase</keyword>
<dbReference type="Proteomes" id="UP000664169">
    <property type="component" value="Unassembled WGS sequence"/>
</dbReference>
<feature type="compositionally biased region" description="Polar residues" evidence="9">
    <location>
        <begin position="263"/>
        <end position="273"/>
    </location>
</feature>
<feature type="domain" description="Protein kinase" evidence="10">
    <location>
        <begin position="1048"/>
        <end position="1344"/>
    </location>
</feature>
<evidence type="ECO:0000256" key="1">
    <source>
        <dbReference type="ARBA" id="ARBA00008867"/>
    </source>
</evidence>
<keyword evidence="3" id="KW-0808">Transferase</keyword>
<accession>A0A8H3FIJ9</accession>
<dbReference type="SUPFAM" id="SSF56112">
    <property type="entry name" value="Protein kinase-like (PK-like)"/>
    <property type="match status" value="1"/>
</dbReference>
<dbReference type="Gene3D" id="1.10.510.10">
    <property type="entry name" value="Transferase(Phosphotransferase) domain 1"/>
    <property type="match status" value="1"/>
</dbReference>
<feature type="compositionally biased region" description="Polar residues" evidence="9">
    <location>
        <begin position="779"/>
        <end position="797"/>
    </location>
</feature>
<feature type="compositionally biased region" description="Basic and acidic residues" evidence="9">
    <location>
        <begin position="885"/>
        <end position="894"/>
    </location>
</feature>
<dbReference type="PROSITE" id="PS00108">
    <property type="entry name" value="PROTEIN_KINASE_ST"/>
    <property type="match status" value="1"/>
</dbReference>
<keyword evidence="8" id="KW-0175">Coiled coil</keyword>
<dbReference type="PANTHER" id="PTHR24058:SF22">
    <property type="entry name" value="DUAL SPECIFICITY TYROSINE-PHOSPHORYLATION-REGULATED KINASE 4"/>
    <property type="match status" value="1"/>
</dbReference>
<reference evidence="11" key="1">
    <citation type="submission" date="2021-03" db="EMBL/GenBank/DDBJ databases">
        <authorList>
            <person name="Tagirdzhanova G."/>
        </authorList>
    </citation>
    <scope>NUCLEOTIDE SEQUENCE</scope>
</reference>
<feature type="compositionally biased region" description="Polar residues" evidence="9">
    <location>
        <begin position="574"/>
        <end position="583"/>
    </location>
</feature>
<feature type="compositionally biased region" description="Basic and acidic residues" evidence="9">
    <location>
        <begin position="584"/>
        <end position="597"/>
    </location>
</feature>
<dbReference type="InterPro" id="IPR050494">
    <property type="entry name" value="Ser_Thr_dual-spec_kinase"/>
</dbReference>
<dbReference type="InterPro" id="IPR017441">
    <property type="entry name" value="Protein_kinase_ATP_BS"/>
</dbReference>
<feature type="region of interest" description="Disordered" evidence="9">
    <location>
        <begin position="649"/>
        <end position="675"/>
    </location>
</feature>
<protein>
    <recommendedName>
        <fullName evidence="10">Protein kinase domain-containing protein</fullName>
    </recommendedName>
</protein>
<evidence type="ECO:0000256" key="5">
    <source>
        <dbReference type="ARBA" id="ARBA00022777"/>
    </source>
</evidence>